<evidence type="ECO:0000256" key="2">
    <source>
        <dbReference type="SAM" id="MobiDB-lite"/>
    </source>
</evidence>
<sequence length="227" mass="25447">MEETNEKSSASVFLWKAAISTIDVHPAITANLLLRCKKALNDSKVGVKLRKISKSNICQSCGNPWSVGKYKLELKKTFKAAKIKKVLRQSKNSKKISSFNQHILERYSESKSNILIKCGNCFKQTAFPTPLPPKEARAFKQQIPLSSEKQKNKNCKKEKLVAADNKNKSGKQQEKLQRNKNSAKLAKVIKPATKQKFSQNQLKNISKAISKNSIVKGSLQSFLNSVK</sequence>
<dbReference type="EMBL" id="CAKKLH010000311">
    <property type="protein sequence ID" value="CAH0111217.1"/>
    <property type="molecule type" value="Genomic_DNA"/>
</dbReference>
<proteinExistence type="inferred from homology"/>
<dbReference type="PANTHER" id="PTHR31402:SF2">
    <property type="entry name" value="UPF0711 PROTEIN C18ORF21"/>
    <property type="match status" value="1"/>
</dbReference>
<comment type="similarity">
    <text evidence="1">Belongs to the UPF0711 family.</text>
</comment>
<feature type="region of interest" description="Disordered" evidence="2">
    <location>
        <begin position="165"/>
        <end position="185"/>
    </location>
</feature>
<evidence type="ECO:0000313" key="3">
    <source>
        <dbReference type="EMBL" id="CAH0111217.1"/>
    </source>
</evidence>
<evidence type="ECO:0000313" key="4">
    <source>
        <dbReference type="Proteomes" id="UP000789390"/>
    </source>
</evidence>
<keyword evidence="4" id="KW-1185">Reference proteome</keyword>
<accession>A0A8J2S5T5</accession>
<organism evidence="3 4">
    <name type="scientific">Daphnia galeata</name>
    <dbReference type="NCBI Taxonomy" id="27404"/>
    <lineage>
        <taxon>Eukaryota</taxon>
        <taxon>Metazoa</taxon>
        <taxon>Ecdysozoa</taxon>
        <taxon>Arthropoda</taxon>
        <taxon>Crustacea</taxon>
        <taxon>Branchiopoda</taxon>
        <taxon>Diplostraca</taxon>
        <taxon>Cladocera</taxon>
        <taxon>Anomopoda</taxon>
        <taxon>Daphniidae</taxon>
        <taxon>Daphnia</taxon>
    </lineage>
</organism>
<gene>
    <name evidence="3" type="ORF">DGAL_LOCUS14853</name>
</gene>
<comment type="caution">
    <text evidence="3">The sequence shown here is derived from an EMBL/GenBank/DDBJ whole genome shotgun (WGS) entry which is preliminary data.</text>
</comment>
<dbReference type="Proteomes" id="UP000789390">
    <property type="component" value="Unassembled WGS sequence"/>
</dbReference>
<evidence type="ECO:0000256" key="1">
    <source>
        <dbReference type="ARBA" id="ARBA00006160"/>
    </source>
</evidence>
<dbReference type="AlphaFoldDB" id="A0A8J2S5T5"/>
<protein>
    <submittedName>
        <fullName evidence="3">Uncharacterized protein</fullName>
    </submittedName>
</protein>
<dbReference type="InterPro" id="IPR029779">
    <property type="entry name" value="Rmp24-like"/>
</dbReference>
<dbReference type="OrthoDB" id="6365587at2759"/>
<dbReference type="Pfam" id="PF15719">
    <property type="entry name" value="Rmp24-like"/>
    <property type="match status" value="1"/>
</dbReference>
<name>A0A8J2S5T5_9CRUS</name>
<reference evidence="3" key="1">
    <citation type="submission" date="2021-11" db="EMBL/GenBank/DDBJ databases">
        <authorList>
            <person name="Schell T."/>
        </authorList>
    </citation>
    <scope>NUCLEOTIDE SEQUENCE</scope>
    <source>
        <strain evidence="3">M5</strain>
    </source>
</reference>
<feature type="compositionally biased region" description="Basic and acidic residues" evidence="2">
    <location>
        <begin position="165"/>
        <end position="177"/>
    </location>
</feature>
<dbReference type="PANTHER" id="PTHR31402">
    <property type="entry name" value="UPF0711 PROTEIN C18ORF21"/>
    <property type="match status" value="1"/>
</dbReference>